<dbReference type="EMBL" id="GL877416">
    <property type="protein sequence ID" value="ELA47561.1"/>
    <property type="molecule type" value="Genomic_DNA"/>
</dbReference>
<dbReference type="OMA" id="THLYRIR"/>
<evidence type="ECO:0000313" key="1">
    <source>
        <dbReference type="EMBL" id="ELA47561.1"/>
    </source>
</evidence>
<dbReference type="RefSeq" id="XP_008074012.1">
    <property type="nucleotide sequence ID" value="XM_008075821.1"/>
</dbReference>
<dbReference type="GeneID" id="19878875"/>
<reference evidence="2" key="1">
    <citation type="submission" date="2011-03" db="EMBL/GenBank/DDBJ databases">
        <title>The genome sequence of Vavraia culicis strain floridensis.</title>
        <authorList>
            <consortium name="The Broad Institute Genome Sequencing Platform"/>
            <person name="Cuomo C."/>
            <person name="Becnel J."/>
            <person name="Sanscrainte N."/>
            <person name="Young S.K."/>
            <person name="Zeng Q."/>
            <person name="Gargeya S."/>
            <person name="Fitzgerald M."/>
            <person name="Haas B."/>
            <person name="Abouelleil A."/>
            <person name="Alvarado L."/>
            <person name="Arachchi H.M."/>
            <person name="Berlin A."/>
            <person name="Chapman S.B."/>
            <person name="Gearin G."/>
            <person name="Goldberg J."/>
            <person name="Griggs A."/>
            <person name="Gujja S."/>
            <person name="Hansen M."/>
            <person name="Heiman D."/>
            <person name="Howarth C."/>
            <person name="Larimer J."/>
            <person name="Lui A."/>
            <person name="MacDonald P.J.P."/>
            <person name="McCowen C."/>
            <person name="Montmayeur A."/>
            <person name="Murphy C."/>
            <person name="Neiman D."/>
            <person name="Pearson M."/>
            <person name="Priest M."/>
            <person name="Roberts A."/>
            <person name="Saif S."/>
            <person name="Shea T."/>
            <person name="Sisk P."/>
            <person name="Stolte C."/>
            <person name="Sykes S."/>
            <person name="Wortman J."/>
            <person name="Nusbaum C."/>
            <person name="Birren B."/>
        </authorList>
    </citation>
    <scope>NUCLEOTIDE SEQUENCE [LARGE SCALE GENOMIC DNA]</scope>
    <source>
        <strain evidence="2">floridensis</strain>
    </source>
</reference>
<proteinExistence type="predicted"/>
<keyword evidence="2" id="KW-1185">Reference proteome</keyword>
<dbReference type="Proteomes" id="UP000011081">
    <property type="component" value="Unassembled WGS sequence"/>
</dbReference>
<dbReference type="VEuPathDB" id="MicrosporidiaDB:VCUG_00992"/>
<gene>
    <name evidence="1" type="ORF">VCUG_00992</name>
</gene>
<name>L2GV68_VAVCU</name>
<dbReference type="InParanoid" id="L2GV68"/>
<organism evidence="1 2">
    <name type="scientific">Vavraia culicis (isolate floridensis)</name>
    <name type="common">Microsporidian parasite</name>
    <dbReference type="NCBI Taxonomy" id="948595"/>
    <lineage>
        <taxon>Eukaryota</taxon>
        <taxon>Fungi</taxon>
        <taxon>Fungi incertae sedis</taxon>
        <taxon>Microsporidia</taxon>
        <taxon>Pleistophoridae</taxon>
        <taxon>Vavraia</taxon>
    </lineage>
</organism>
<sequence length="256" mass="30140">MLMLSILNFYIQFTQQLKIVRQQESMVIKKIRVTPNDASNDDPNFAWSRNLYENLEVLSFYDMYSHKILEMIYTILNESRAAEQLQNCNSGSCKFVNFVRKNYSLMPAYMRCLNTEQIAYYVCLTDKYMVLDLSRLAATLGGALEFLAPFAAHIVDYVHPKMKIPELSEKLITLNFIDDRIICYPASNFYDTFKTHLYRIRQNILSIRCVLDGVMRTLNEYVDIPAIYDDVIEEITNYLNANYKQMYGEDREKCWD</sequence>
<dbReference type="HOGENOM" id="CLU_1031292_0_0_1"/>
<protein>
    <submittedName>
        <fullName evidence="1">Uncharacterized protein</fullName>
    </submittedName>
</protein>
<accession>L2GV68</accession>
<dbReference type="AlphaFoldDB" id="L2GV68"/>
<evidence type="ECO:0000313" key="2">
    <source>
        <dbReference type="Proteomes" id="UP000011081"/>
    </source>
</evidence>